<feature type="region of interest" description="Disordered" evidence="1">
    <location>
        <begin position="1"/>
        <end position="21"/>
    </location>
</feature>
<evidence type="ECO:0000256" key="1">
    <source>
        <dbReference type="SAM" id="MobiDB-lite"/>
    </source>
</evidence>
<accession>A0A6B0SX83</accession>
<evidence type="ECO:0008006" key="4">
    <source>
        <dbReference type="Google" id="ProtNLM"/>
    </source>
</evidence>
<comment type="caution">
    <text evidence="2">The sequence shown here is derived from an EMBL/GenBank/DDBJ whole genome shotgun (WGS) entry which is preliminary data.</text>
</comment>
<feature type="region of interest" description="Disordered" evidence="1">
    <location>
        <begin position="58"/>
        <end position="86"/>
    </location>
</feature>
<evidence type="ECO:0000313" key="2">
    <source>
        <dbReference type="EMBL" id="MXR41241.1"/>
    </source>
</evidence>
<evidence type="ECO:0000313" key="3">
    <source>
        <dbReference type="Proteomes" id="UP000437065"/>
    </source>
</evidence>
<dbReference type="OrthoDB" id="381353at2157"/>
<gene>
    <name evidence="2" type="ORF">GRX01_07810</name>
</gene>
<dbReference type="Proteomes" id="UP000437065">
    <property type="component" value="Unassembled WGS sequence"/>
</dbReference>
<organism evidence="2 3">
    <name type="scientific">Halobaculum saliterrae</name>
    <dbReference type="NCBI Taxonomy" id="2073113"/>
    <lineage>
        <taxon>Archaea</taxon>
        <taxon>Methanobacteriati</taxon>
        <taxon>Methanobacteriota</taxon>
        <taxon>Stenosarchaea group</taxon>
        <taxon>Halobacteria</taxon>
        <taxon>Halobacteriales</taxon>
        <taxon>Haloferacaceae</taxon>
        <taxon>Halobaculum</taxon>
    </lineage>
</organism>
<feature type="compositionally biased region" description="Basic and acidic residues" evidence="1">
    <location>
        <begin position="1"/>
        <end position="10"/>
    </location>
</feature>
<dbReference type="RefSeq" id="WP_159665241.1">
    <property type="nucleotide sequence ID" value="NZ_WUUS01000004.1"/>
</dbReference>
<protein>
    <recommendedName>
        <fullName evidence="4">ROS/MUCR transcriptional regulator protein</fullName>
    </recommendedName>
</protein>
<sequence>MTADDDRWAKYETQPDEIDTDAPDDMVVCRVCSGTYGQITAQHLRVHGMTLKEYRQEHSDAPIYPDHPDRQPGGGFEEHTEESKEKISEAIFGLHQEGHYE</sequence>
<reference evidence="2 3" key="1">
    <citation type="submission" date="2019-12" db="EMBL/GenBank/DDBJ databases">
        <title>Isolation and characterization of three novel carbon monoxide-oxidizing members of Halobacteria from salione crusts and soils.</title>
        <authorList>
            <person name="Myers M.R."/>
            <person name="King G.M."/>
        </authorList>
    </citation>
    <scope>NUCLEOTIDE SEQUENCE [LARGE SCALE GENOMIC DNA]</scope>
    <source>
        <strain evidence="2 3">WSA2</strain>
    </source>
</reference>
<proteinExistence type="predicted"/>
<keyword evidence="3" id="KW-1185">Reference proteome</keyword>
<name>A0A6B0SX83_9EURY</name>
<dbReference type="AlphaFoldDB" id="A0A6B0SX83"/>
<dbReference type="EMBL" id="WUUS01000004">
    <property type="protein sequence ID" value="MXR41241.1"/>
    <property type="molecule type" value="Genomic_DNA"/>
</dbReference>